<dbReference type="EMBL" id="BSBI01000009">
    <property type="protein sequence ID" value="GLF96921.1"/>
    <property type="molecule type" value="Genomic_DNA"/>
</dbReference>
<organism evidence="2 3">
    <name type="scientific">Streptomyces yaizuensis</name>
    <dbReference type="NCBI Taxonomy" id="2989713"/>
    <lineage>
        <taxon>Bacteria</taxon>
        <taxon>Bacillati</taxon>
        <taxon>Actinomycetota</taxon>
        <taxon>Actinomycetes</taxon>
        <taxon>Kitasatosporales</taxon>
        <taxon>Streptomycetaceae</taxon>
        <taxon>Streptomyces</taxon>
    </lineage>
</organism>
<feature type="domain" description="DUF397" evidence="1">
    <location>
        <begin position="30"/>
        <end position="82"/>
    </location>
</feature>
<reference evidence="2 3" key="1">
    <citation type="submission" date="2022-10" db="EMBL/GenBank/DDBJ databases">
        <title>Draft genome sequence of Streptomyces sp. YSPA8.</title>
        <authorList>
            <person name="Moriuchi R."/>
            <person name="Dohra H."/>
            <person name="Yamamura H."/>
            <person name="Kodani S."/>
        </authorList>
    </citation>
    <scope>NUCLEOTIDE SEQUENCE [LARGE SCALE GENOMIC DNA]</scope>
    <source>
        <strain evidence="2 3">YSPA8</strain>
    </source>
</reference>
<dbReference type="Proteomes" id="UP001291653">
    <property type="component" value="Unassembled WGS sequence"/>
</dbReference>
<sequence length="91" mass="9527">MSEPPYEKLGAVVMERFVNGMGADALTSVTWTKSSHSNATGNCVELAKLPDGSVALRNSRDPQGPALIYTPDEIAAFVAGARTGDFDALIG</sequence>
<dbReference type="Pfam" id="PF04149">
    <property type="entry name" value="DUF397"/>
    <property type="match status" value="1"/>
</dbReference>
<dbReference type="InterPro" id="IPR007278">
    <property type="entry name" value="DUF397"/>
</dbReference>
<comment type="caution">
    <text evidence="2">The sequence shown here is derived from an EMBL/GenBank/DDBJ whole genome shotgun (WGS) entry which is preliminary data.</text>
</comment>
<evidence type="ECO:0000259" key="1">
    <source>
        <dbReference type="Pfam" id="PF04149"/>
    </source>
</evidence>
<name>A0ABQ5P3U7_9ACTN</name>
<proteinExistence type="predicted"/>
<accession>A0ABQ5P3U7</accession>
<gene>
    <name evidence="2" type="ORF">SYYSPA8_21510</name>
</gene>
<evidence type="ECO:0000313" key="3">
    <source>
        <dbReference type="Proteomes" id="UP001291653"/>
    </source>
</evidence>
<protein>
    <submittedName>
        <fullName evidence="2">DUF397 domain-containing protein</fullName>
    </submittedName>
</protein>
<keyword evidence="3" id="KW-1185">Reference proteome</keyword>
<evidence type="ECO:0000313" key="2">
    <source>
        <dbReference type="EMBL" id="GLF96921.1"/>
    </source>
</evidence>